<feature type="coiled-coil region" evidence="1">
    <location>
        <begin position="27"/>
        <end position="66"/>
    </location>
</feature>
<feature type="transmembrane region" description="Helical" evidence="2">
    <location>
        <begin position="6"/>
        <end position="24"/>
    </location>
</feature>
<evidence type="ECO:0000256" key="1">
    <source>
        <dbReference type="SAM" id="Coils"/>
    </source>
</evidence>
<keyword evidence="1" id="KW-0175">Coiled coil</keyword>
<keyword evidence="2" id="KW-1133">Transmembrane helix</keyword>
<accession>A0A3G2KEL8</accession>
<dbReference type="GeneID" id="55006519"/>
<evidence type="ECO:0000313" key="4">
    <source>
        <dbReference type="Proteomes" id="UP000274513"/>
    </source>
</evidence>
<sequence>MDAGVITAIVAGLSALGAGAWKLIDRADKKRERREVAVEALLKAQNEKLEAELAKTKRYCSQIKSAAGKWREQLIAHDIDPVPAEWPEDTHD</sequence>
<evidence type="ECO:0000256" key="2">
    <source>
        <dbReference type="SAM" id="Phobius"/>
    </source>
</evidence>
<name>A0A3G2KEL8_9CAUD</name>
<keyword evidence="2" id="KW-0812">Transmembrane</keyword>
<reference evidence="3 4" key="1">
    <citation type="submission" date="2018-09" db="EMBL/GenBank/DDBJ databases">
        <authorList>
            <person name="Rimple P.A."/>
            <person name="Stoner T.H."/>
            <person name="Garlena R.A."/>
            <person name="Russell D.A."/>
            <person name="Pope W.H."/>
            <person name="Jacobs-Sera D."/>
            <person name="Hatfull G.F."/>
        </authorList>
    </citation>
    <scope>NUCLEOTIDE SEQUENCE [LARGE SCALE GENOMIC DNA]</scope>
</reference>
<keyword evidence="2" id="KW-0472">Membrane</keyword>
<protein>
    <submittedName>
        <fullName evidence="3">Uncharacterized protein</fullName>
    </submittedName>
</protein>
<gene>
    <name evidence="3" type="primary">23</name>
    <name evidence="3" type="ORF">PBI_CONSTANCE_23</name>
</gene>
<dbReference type="Proteomes" id="UP000274513">
    <property type="component" value="Segment"/>
</dbReference>
<evidence type="ECO:0000313" key="3">
    <source>
        <dbReference type="EMBL" id="AYN57429.1"/>
    </source>
</evidence>
<keyword evidence="4" id="KW-1185">Reference proteome</keyword>
<dbReference type="KEGG" id="vg:55006519"/>
<organism evidence="3 4">
    <name type="scientific">Arthrobacter phage Constance</name>
    <dbReference type="NCBI Taxonomy" id="2419950"/>
    <lineage>
        <taxon>Viruses</taxon>
        <taxon>Duplodnaviria</taxon>
        <taxon>Heunggongvirae</taxon>
        <taxon>Uroviricota</taxon>
        <taxon>Caudoviricetes</taxon>
        <taxon>Bridgettevirus</taxon>
        <taxon>Bridgettevirus constance</taxon>
    </lineage>
</organism>
<proteinExistence type="predicted"/>
<dbReference type="RefSeq" id="YP_009815296.1">
    <property type="nucleotide sequence ID" value="NC_048092.1"/>
</dbReference>
<dbReference type="EMBL" id="MH834605">
    <property type="protein sequence ID" value="AYN57429.1"/>
    <property type="molecule type" value="Genomic_DNA"/>
</dbReference>